<name>A0AAD2AB03_9LAMI</name>
<reference evidence="1" key="1">
    <citation type="submission" date="2023-05" db="EMBL/GenBank/DDBJ databases">
        <authorList>
            <person name="Huff M."/>
        </authorList>
    </citation>
    <scope>NUCLEOTIDE SEQUENCE</scope>
</reference>
<organism evidence="1 2">
    <name type="scientific">Fraxinus pennsylvanica</name>
    <dbReference type="NCBI Taxonomy" id="56036"/>
    <lineage>
        <taxon>Eukaryota</taxon>
        <taxon>Viridiplantae</taxon>
        <taxon>Streptophyta</taxon>
        <taxon>Embryophyta</taxon>
        <taxon>Tracheophyta</taxon>
        <taxon>Spermatophyta</taxon>
        <taxon>Magnoliopsida</taxon>
        <taxon>eudicotyledons</taxon>
        <taxon>Gunneridae</taxon>
        <taxon>Pentapetalae</taxon>
        <taxon>asterids</taxon>
        <taxon>lamiids</taxon>
        <taxon>Lamiales</taxon>
        <taxon>Oleaceae</taxon>
        <taxon>Oleeae</taxon>
        <taxon>Fraxinus</taxon>
    </lineage>
</organism>
<protein>
    <submittedName>
        <fullName evidence="1">Uncharacterized protein</fullName>
    </submittedName>
</protein>
<keyword evidence="2" id="KW-1185">Reference proteome</keyword>
<sequence>MSRLEALVSRVHDIVPPQLPSGSIKLSTSLFGPSLSQSTMTREGYQRAARGSILVASSPEILTRVKKLRHTHKILQSDRAILAHWVSNDVSQHGLGPGGNHRVSKFSSGSLFNRSYRAVNPNLAIRSIENFSSHSLCWNTVHLSSFHDIKVCTYYSQIGLKC</sequence>
<gene>
    <name evidence="1" type="ORF">FPE_LOCUS32325</name>
</gene>
<evidence type="ECO:0000313" key="2">
    <source>
        <dbReference type="Proteomes" id="UP000834106"/>
    </source>
</evidence>
<dbReference type="AlphaFoldDB" id="A0AAD2AB03"/>
<evidence type="ECO:0000313" key="1">
    <source>
        <dbReference type="EMBL" id="CAI9784895.1"/>
    </source>
</evidence>
<dbReference type="Proteomes" id="UP000834106">
    <property type="component" value="Chromosome 21"/>
</dbReference>
<dbReference type="EMBL" id="OU503056">
    <property type="protein sequence ID" value="CAI9784895.1"/>
    <property type="molecule type" value="Genomic_DNA"/>
</dbReference>
<accession>A0AAD2AB03</accession>
<proteinExistence type="predicted"/>